<dbReference type="Proteomes" id="UP000240259">
    <property type="component" value="Unassembled WGS sequence"/>
</dbReference>
<reference evidence="1 2" key="1">
    <citation type="submission" date="2018-03" db="EMBL/GenBank/DDBJ databases">
        <title>Genome sequence of the symbiotic type strain Mesorhizobium helmanticense CSLC115NT isolated from Lotus corniculatus nodules.</title>
        <authorList>
            <person name="Sannazzaro A.I."/>
            <person name="Torres Tejerizo G.A."/>
            <person name="Dip D."/>
            <person name="Caballero M."/>
            <person name="Pistorio M."/>
            <person name="Estrella M.J."/>
        </authorList>
    </citation>
    <scope>NUCLEOTIDE SEQUENCE [LARGE SCALE GENOMIC DNA]</scope>
    <source>
        <strain evidence="1 2">CSLC115N</strain>
    </source>
</reference>
<dbReference type="AlphaFoldDB" id="A0A2T4IQ19"/>
<evidence type="ECO:0000313" key="2">
    <source>
        <dbReference type="Proteomes" id="UP000240259"/>
    </source>
</evidence>
<evidence type="ECO:0000313" key="1">
    <source>
        <dbReference type="EMBL" id="PTE07737.1"/>
    </source>
</evidence>
<protein>
    <submittedName>
        <fullName evidence="1">Uncharacterized protein</fullName>
    </submittedName>
</protein>
<proteinExistence type="predicted"/>
<comment type="caution">
    <text evidence="1">The sequence shown here is derived from an EMBL/GenBank/DDBJ whole genome shotgun (WGS) entry which is preliminary data.</text>
</comment>
<keyword evidence="2" id="KW-1185">Reference proteome</keyword>
<name>A0A2T4IQ19_9HYPH</name>
<organism evidence="1 2">
    <name type="scientific">Mesorhizobium helmanticense</name>
    <dbReference type="NCBI Taxonomy" id="1776423"/>
    <lineage>
        <taxon>Bacteria</taxon>
        <taxon>Pseudomonadati</taxon>
        <taxon>Pseudomonadota</taxon>
        <taxon>Alphaproteobacteria</taxon>
        <taxon>Hyphomicrobiales</taxon>
        <taxon>Phyllobacteriaceae</taxon>
        <taxon>Mesorhizobium</taxon>
    </lineage>
</organism>
<sequence length="69" mass="7656">MARDRPAYSSKDRASDTEALQRIKARPDILKKVQKAMRQGMTLVTTDDSSNSGNRSADNFTIFTGTGLY</sequence>
<gene>
    <name evidence="1" type="ORF">C9427_25205</name>
</gene>
<accession>A0A2T4IQ19</accession>
<dbReference type="EMBL" id="PZJX01000046">
    <property type="protein sequence ID" value="PTE07737.1"/>
    <property type="molecule type" value="Genomic_DNA"/>
</dbReference>